<dbReference type="EMBL" id="CYUE01000020">
    <property type="protein sequence ID" value="CUK26245.1"/>
    <property type="molecule type" value="Genomic_DNA"/>
</dbReference>
<accession>A0A0P1IRM6</accession>
<gene>
    <name evidence="1" type="ORF">TA5114_02054</name>
</gene>
<sequence>MLVVLDLGDGRRFACETFEYAKEAWLKKFAECLGATIEVYPEVGSKAGPEIYRYDHANRIWVTSK</sequence>
<dbReference type="AlphaFoldDB" id="A0A0P1IRM6"/>
<reference evidence="2" key="1">
    <citation type="submission" date="2015-09" db="EMBL/GenBank/DDBJ databases">
        <authorList>
            <person name="Rodrigo-Torres Lidia"/>
            <person name="Arahal R.David."/>
        </authorList>
    </citation>
    <scope>NUCLEOTIDE SEQUENCE [LARGE SCALE GENOMIC DNA]</scope>
    <source>
        <strain evidence="2">CECT 5114</strain>
    </source>
</reference>
<organism evidence="1 2">
    <name type="scientific">Cognatishimia activa</name>
    <dbReference type="NCBI Taxonomy" id="1715691"/>
    <lineage>
        <taxon>Bacteria</taxon>
        <taxon>Pseudomonadati</taxon>
        <taxon>Pseudomonadota</taxon>
        <taxon>Alphaproteobacteria</taxon>
        <taxon>Rhodobacterales</taxon>
        <taxon>Paracoccaceae</taxon>
        <taxon>Cognatishimia</taxon>
    </lineage>
</organism>
<name>A0A0P1IRM6_9RHOB</name>
<dbReference type="Proteomes" id="UP000051184">
    <property type="component" value="Unassembled WGS sequence"/>
</dbReference>
<evidence type="ECO:0000313" key="1">
    <source>
        <dbReference type="EMBL" id="CUK26245.1"/>
    </source>
</evidence>
<keyword evidence="2" id="KW-1185">Reference proteome</keyword>
<protein>
    <submittedName>
        <fullName evidence="1">Uncharacterized protein</fullName>
    </submittedName>
</protein>
<evidence type="ECO:0000313" key="2">
    <source>
        <dbReference type="Proteomes" id="UP000051184"/>
    </source>
</evidence>
<proteinExistence type="predicted"/>